<dbReference type="Proteomes" id="UP001057336">
    <property type="component" value="Chromosome"/>
</dbReference>
<name>A0A9X9I5F1_NEISU</name>
<evidence type="ECO:0000313" key="1">
    <source>
        <dbReference type="EMBL" id="UTG75343.1"/>
    </source>
</evidence>
<reference evidence="1" key="1">
    <citation type="submission" date="2021-04" db="EMBL/GenBank/DDBJ databases">
        <title>Characterizing Neisseria spp. as novel respiratory pathobionts in bronchiectasis.</title>
        <authorList>
            <person name="Li L."/>
            <person name="Mac Aogain M."/>
            <person name="Xu T."/>
            <person name="Jaggi T.K."/>
            <person name="Chan L.Y."/>
            <person name="Keir H.R."/>
            <person name="Dicker A.J."/>
            <person name="Qu J."/>
            <person name="Liu Y."/>
            <person name="Chen H.S."/>
            <person name="Koh M.S."/>
            <person name="Ong T.H."/>
            <person name="Lim A.Y.H."/>
            <person name="Abisheganaden J."/>
            <person name="Low T.B."/>
            <person name="Oliver B.G."/>
            <person name="Tan N.S."/>
            <person name="Fang M."/>
            <person name="Chalmers J.D."/>
            <person name="Chotirmall S.H."/>
        </authorList>
    </citation>
    <scope>NUCLEOTIDE SEQUENCE</scope>
    <source>
        <strain evidence="1">CG0073</strain>
    </source>
</reference>
<accession>A0A9X9I5F1</accession>
<dbReference type="EMBL" id="CP073118">
    <property type="protein sequence ID" value="UTG75343.1"/>
    <property type="molecule type" value="Genomic_DNA"/>
</dbReference>
<organism evidence="1 2">
    <name type="scientific">Neisseria subflava</name>
    <dbReference type="NCBI Taxonomy" id="28449"/>
    <lineage>
        <taxon>Bacteria</taxon>
        <taxon>Pseudomonadati</taxon>
        <taxon>Pseudomonadota</taxon>
        <taxon>Betaproteobacteria</taxon>
        <taxon>Neisseriales</taxon>
        <taxon>Neisseriaceae</taxon>
        <taxon>Neisseria</taxon>
    </lineage>
</organism>
<dbReference type="AlphaFoldDB" id="A0A9X9I5F1"/>
<evidence type="ECO:0008006" key="3">
    <source>
        <dbReference type="Google" id="ProtNLM"/>
    </source>
</evidence>
<evidence type="ECO:0000313" key="2">
    <source>
        <dbReference type="Proteomes" id="UP001057336"/>
    </source>
</evidence>
<protein>
    <recommendedName>
        <fullName evidence="3">DUF4427 domain-containing protein</fullName>
    </recommendedName>
</protein>
<proteinExistence type="predicted"/>
<gene>
    <name evidence="1" type="ORF">KCG53_09060</name>
</gene>
<sequence length="330" mass="38301">MNNNFRFDLSNYLIHFFRDIDLESDNCIPFPEHMGWSNLTETSFLHAFFMLRAALKNGRLWATWSLRKGKRTIYGPNPAICFTEMPIAAFLQASNIRWQQGEAMSPFALVFPKEELFKLGARPVISGISKELSNKLCSYVDKHGNRMLPTDIYHPAEQFRYVTFSLGNQQNIDWTHEREWRWPYHQNQNLQVDTYNFNYIENWSDIPGLDLYNLSQLGVIVKTEEQAKKISHDLLSLIDSKKISENTFSFILITDNLTKTEKLQHPIEVHQAISNAMIDLKRFLLHSNEDVNLCSQFSKLISYIENNAGDPIGDNMVVAGYGYMIIQPFN</sequence>